<keyword evidence="2" id="KW-0805">Transcription regulation</keyword>
<dbReference type="GO" id="GO:0003677">
    <property type="term" value="F:DNA binding"/>
    <property type="evidence" value="ECO:0007669"/>
    <property type="project" value="UniProtKB-KW"/>
</dbReference>
<proteinExistence type="inferred from homology"/>
<dbReference type="InterPro" id="IPR014325">
    <property type="entry name" value="RNA_pol_sigma-E_actinobac"/>
</dbReference>
<feature type="domain" description="RNA polymerase sigma-70 region 2" evidence="6">
    <location>
        <begin position="19"/>
        <end position="80"/>
    </location>
</feature>
<dbReference type="SUPFAM" id="SSF88946">
    <property type="entry name" value="Sigma2 domain of RNA polymerase sigma factors"/>
    <property type="match status" value="1"/>
</dbReference>
<dbReference type="AlphaFoldDB" id="A0A841BSL7"/>
<evidence type="ECO:0000313" key="8">
    <source>
        <dbReference type="EMBL" id="MBB5869732.1"/>
    </source>
</evidence>
<evidence type="ECO:0000256" key="1">
    <source>
        <dbReference type="ARBA" id="ARBA00010641"/>
    </source>
</evidence>
<comment type="similarity">
    <text evidence="1">Belongs to the sigma-70 factor family. ECF subfamily.</text>
</comment>
<evidence type="ECO:0000256" key="3">
    <source>
        <dbReference type="ARBA" id="ARBA00023082"/>
    </source>
</evidence>
<name>A0A841BSL7_9ACTN</name>
<dbReference type="EMBL" id="JACHMN010000002">
    <property type="protein sequence ID" value="MBB5869732.1"/>
    <property type="molecule type" value="Genomic_DNA"/>
</dbReference>
<dbReference type="InterPro" id="IPR036388">
    <property type="entry name" value="WH-like_DNA-bd_sf"/>
</dbReference>
<dbReference type="PANTHER" id="PTHR43133:SF50">
    <property type="entry name" value="ECF RNA POLYMERASE SIGMA FACTOR SIGM"/>
    <property type="match status" value="1"/>
</dbReference>
<dbReference type="Pfam" id="PF04542">
    <property type="entry name" value="Sigma70_r2"/>
    <property type="match status" value="1"/>
</dbReference>
<feature type="domain" description="RNA polymerase sigma factor 70 region 4 type 2" evidence="7">
    <location>
        <begin position="105"/>
        <end position="157"/>
    </location>
</feature>
<evidence type="ECO:0000259" key="6">
    <source>
        <dbReference type="Pfam" id="PF04542"/>
    </source>
</evidence>
<dbReference type="Proteomes" id="UP000587527">
    <property type="component" value="Unassembled WGS sequence"/>
</dbReference>
<dbReference type="InterPro" id="IPR013249">
    <property type="entry name" value="RNA_pol_sigma70_r4_t2"/>
</dbReference>
<keyword evidence="4" id="KW-0238">DNA-binding</keyword>
<reference evidence="8 9" key="1">
    <citation type="submission" date="2020-08" db="EMBL/GenBank/DDBJ databases">
        <title>Sequencing the genomes of 1000 actinobacteria strains.</title>
        <authorList>
            <person name="Klenk H.-P."/>
        </authorList>
    </citation>
    <scope>NUCLEOTIDE SEQUENCE [LARGE SCALE GENOMIC DNA]</scope>
    <source>
        <strain evidence="8 9">DSM 45362</strain>
    </source>
</reference>
<dbReference type="InterPro" id="IPR014284">
    <property type="entry name" value="RNA_pol_sigma-70_dom"/>
</dbReference>
<dbReference type="PANTHER" id="PTHR43133">
    <property type="entry name" value="RNA POLYMERASE ECF-TYPE SIGMA FACTO"/>
    <property type="match status" value="1"/>
</dbReference>
<keyword evidence="9" id="KW-1185">Reference proteome</keyword>
<dbReference type="InterPro" id="IPR007627">
    <property type="entry name" value="RNA_pol_sigma70_r2"/>
</dbReference>
<dbReference type="NCBIfam" id="TIGR02983">
    <property type="entry name" value="SigE-fam_strep"/>
    <property type="match status" value="1"/>
</dbReference>
<sequence length="176" mass="19545">MTTPAPPDGFADFVASRSAALLRAAWLLTGDNGKAEDLLQTALTATWRRWPHVTEGGNPEGYVRKALYTTYVTWWRRRWRAELPTEVLPERSTGSDIADRQANRDAVRRALAGLSRQQRAIVVLRYVEDRTVAQTAELLECSAETVKVQAFRALAKLRADPHLRLAEAASSSATKG</sequence>
<dbReference type="RefSeq" id="WP_184836560.1">
    <property type="nucleotide sequence ID" value="NZ_JACHMN010000002.1"/>
</dbReference>
<dbReference type="InterPro" id="IPR039425">
    <property type="entry name" value="RNA_pol_sigma-70-like"/>
</dbReference>
<keyword evidence="3" id="KW-0731">Sigma factor</keyword>
<dbReference type="GO" id="GO:0006352">
    <property type="term" value="P:DNA-templated transcription initiation"/>
    <property type="evidence" value="ECO:0007669"/>
    <property type="project" value="InterPro"/>
</dbReference>
<dbReference type="InterPro" id="IPR013325">
    <property type="entry name" value="RNA_pol_sigma_r2"/>
</dbReference>
<evidence type="ECO:0000259" key="7">
    <source>
        <dbReference type="Pfam" id="PF08281"/>
    </source>
</evidence>
<organism evidence="8 9">
    <name type="scientific">Allocatelliglobosispora scoriae</name>
    <dbReference type="NCBI Taxonomy" id="643052"/>
    <lineage>
        <taxon>Bacteria</taxon>
        <taxon>Bacillati</taxon>
        <taxon>Actinomycetota</taxon>
        <taxon>Actinomycetes</taxon>
        <taxon>Micromonosporales</taxon>
        <taxon>Micromonosporaceae</taxon>
        <taxon>Allocatelliglobosispora</taxon>
    </lineage>
</organism>
<gene>
    <name evidence="8" type="ORF">F4553_003111</name>
</gene>
<dbReference type="Gene3D" id="1.10.1740.10">
    <property type="match status" value="1"/>
</dbReference>
<evidence type="ECO:0000256" key="4">
    <source>
        <dbReference type="ARBA" id="ARBA00023125"/>
    </source>
</evidence>
<dbReference type="InterPro" id="IPR013324">
    <property type="entry name" value="RNA_pol_sigma_r3/r4-like"/>
</dbReference>
<dbReference type="Pfam" id="PF08281">
    <property type="entry name" value="Sigma70_r4_2"/>
    <property type="match status" value="1"/>
</dbReference>
<dbReference type="CDD" id="cd06171">
    <property type="entry name" value="Sigma70_r4"/>
    <property type="match status" value="1"/>
</dbReference>
<accession>A0A841BSL7</accession>
<dbReference type="GO" id="GO:0016987">
    <property type="term" value="F:sigma factor activity"/>
    <property type="evidence" value="ECO:0007669"/>
    <property type="project" value="UniProtKB-KW"/>
</dbReference>
<keyword evidence="5" id="KW-0804">Transcription</keyword>
<dbReference type="Gene3D" id="1.10.10.10">
    <property type="entry name" value="Winged helix-like DNA-binding domain superfamily/Winged helix DNA-binding domain"/>
    <property type="match status" value="1"/>
</dbReference>
<evidence type="ECO:0000256" key="5">
    <source>
        <dbReference type="ARBA" id="ARBA00023163"/>
    </source>
</evidence>
<protein>
    <submittedName>
        <fullName evidence="8">RNA polymerase sigma-70 factor (Sigma-E family)</fullName>
    </submittedName>
</protein>
<comment type="caution">
    <text evidence="8">The sequence shown here is derived from an EMBL/GenBank/DDBJ whole genome shotgun (WGS) entry which is preliminary data.</text>
</comment>
<evidence type="ECO:0000256" key="2">
    <source>
        <dbReference type="ARBA" id="ARBA00023015"/>
    </source>
</evidence>
<dbReference type="NCBIfam" id="TIGR02937">
    <property type="entry name" value="sigma70-ECF"/>
    <property type="match status" value="1"/>
</dbReference>
<dbReference type="SUPFAM" id="SSF88659">
    <property type="entry name" value="Sigma3 and sigma4 domains of RNA polymerase sigma factors"/>
    <property type="match status" value="1"/>
</dbReference>
<evidence type="ECO:0000313" key="9">
    <source>
        <dbReference type="Proteomes" id="UP000587527"/>
    </source>
</evidence>